<dbReference type="Gene3D" id="3.60.21.10">
    <property type="match status" value="1"/>
</dbReference>
<dbReference type="Proteomes" id="UP000543224">
    <property type="component" value="Unassembled WGS sequence"/>
</dbReference>
<evidence type="ECO:0000313" key="3">
    <source>
        <dbReference type="EMBL" id="GFP27318.1"/>
    </source>
</evidence>
<dbReference type="EMBL" id="BLRX01000006">
    <property type="protein sequence ID" value="GFP24660.1"/>
    <property type="molecule type" value="Genomic_DNA"/>
</dbReference>
<dbReference type="Pfam" id="PF00149">
    <property type="entry name" value="Metallophos"/>
    <property type="match status" value="1"/>
</dbReference>
<comment type="caution">
    <text evidence="3">The sequence shown here is derived from an EMBL/GenBank/DDBJ whole genome shotgun (WGS) entry which is preliminary data.</text>
</comment>
<proteinExistence type="predicted"/>
<evidence type="ECO:0000313" key="2">
    <source>
        <dbReference type="EMBL" id="GFP24660.1"/>
    </source>
</evidence>
<keyword evidence="7" id="KW-1185">Reference proteome</keyword>
<protein>
    <recommendedName>
        <fullName evidence="1">Calcineurin-like phosphoesterase domain-containing protein</fullName>
    </recommendedName>
</protein>
<dbReference type="SUPFAM" id="SSF56300">
    <property type="entry name" value="Metallo-dependent phosphatases"/>
    <property type="match status" value="1"/>
</dbReference>
<evidence type="ECO:0000259" key="1">
    <source>
        <dbReference type="Pfam" id="PF00149"/>
    </source>
</evidence>
<dbReference type="GO" id="GO:0016787">
    <property type="term" value="F:hydrolase activity"/>
    <property type="evidence" value="ECO:0007669"/>
    <property type="project" value="InterPro"/>
</dbReference>
<dbReference type="AlphaFoldDB" id="A0A6V8P4B1"/>
<dbReference type="PANTHER" id="PTHR12905:SF0">
    <property type="entry name" value="CALCINEURIN-LIKE PHOSPHOESTERASE DOMAIN-CONTAINING PROTEIN"/>
    <property type="match status" value="1"/>
</dbReference>
<dbReference type="Proteomes" id="UP000576480">
    <property type="component" value="Unassembled WGS sequence"/>
</dbReference>
<evidence type="ECO:0000313" key="5">
    <source>
        <dbReference type="Proteomes" id="UP000543224"/>
    </source>
</evidence>
<evidence type="ECO:0000313" key="6">
    <source>
        <dbReference type="Proteomes" id="UP000576480"/>
    </source>
</evidence>
<dbReference type="PANTHER" id="PTHR12905">
    <property type="entry name" value="METALLOPHOSPHOESTERASE"/>
    <property type="match status" value="1"/>
</dbReference>
<sequence length="206" mass="24283">MKILTISDEVAKAIYHSEMRERFKDVAMALSCGDLPFYYLEFIVSMLNVPLCYVLGNHDRPMQREGGEERLYPEGCINLDNRVVLQNGLLMAGLEGSIKYSGGEHQYTEWEMSLKILRLGQKLWKNKVRYGRYLDILITHAPPYQIHDQEDPCHRGFKSLVKFMDKYRPRYLIHGHSHIYNPWETRRTQYKDTLVINTYGHQILEL</sequence>
<dbReference type="InterPro" id="IPR004843">
    <property type="entry name" value="Calcineurin-like_PHP"/>
</dbReference>
<name>A0A6V8P4B1_9ACTN</name>
<reference evidence="5 6" key="1">
    <citation type="journal article" date="2020" name="Front. Microbiol.">
        <title>Single-cell genomics of novel Actinobacteria with the Wood-Ljungdahl pathway discovered in a serpentinizing system.</title>
        <authorList>
            <person name="Merino N."/>
            <person name="Kawai M."/>
            <person name="Boyd E.S."/>
            <person name="Colman D.R."/>
            <person name="McGlynn S.E."/>
            <person name="Nealson K.H."/>
            <person name="Kurokawa K."/>
            <person name="Hongoh Y."/>
        </authorList>
    </citation>
    <scope>NUCLEOTIDE SEQUENCE [LARGE SCALE GENOMIC DNA]</scope>
    <source>
        <strain evidence="2 5">S25</strain>
        <strain evidence="3 7">S33</strain>
        <strain evidence="4 6">S43</strain>
    </source>
</reference>
<dbReference type="InterPro" id="IPR029052">
    <property type="entry name" value="Metallo-depent_PP-like"/>
</dbReference>
<dbReference type="EMBL" id="BLRY01000027">
    <property type="protein sequence ID" value="GFP27318.1"/>
    <property type="molecule type" value="Genomic_DNA"/>
</dbReference>
<evidence type="ECO:0000313" key="7">
    <source>
        <dbReference type="Proteomes" id="UP000591948"/>
    </source>
</evidence>
<feature type="domain" description="Calcineurin-like phosphoesterase" evidence="1">
    <location>
        <begin position="33"/>
        <end position="180"/>
    </location>
</feature>
<dbReference type="Proteomes" id="UP000591948">
    <property type="component" value="Unassembled WGS sequence"/>
</dbReference>
<dbReference type="InterPro" id="IPR051693">
    <property type="entry name" value="UPF0046_metallophosphoest"/>
</dbReference>
<gene>
    <name evidence="2" type="ORF">HKBW3S25_00098</name>
    <name evidence="3" type="ORF">HKBW3S33_00731</name>
    <name evidence="4" type="ORF">HKBW3S43_00465</name>
</gene>
<dbReference type="EMBL" id="BLSB01000016">
    <property type="protein sequence ID" value="GFP34673.1"/>
    <property type="molecule type" value="Genomic_DNA"/>
</dbReference>
<dbReference type="RefSeq" id="WP_176229407.1">
    <property type="nucleotide sequence ID" value="NZ_BLRY01000027.1"/>
</dbReference>
<accession>A0A6V8P4B1</accession>
<evidence type="ECO:0000313" key="4">
    <source>
        <dbReference type="EMBL" id="GFP34673.1"/>
    </source>
</evidence>
<organism evidence="3 7">
    <name type="scientific">Candidatus Hakubella thermalkaliphila</name>
    <dbReference type="NCBI Taxonomy" id="2754717"/>
    <lineage>
        <taxon>Bacteria</taxon>
        <taxon>Bacillati</taxon>
        <taxon>Actinomycetota</taxon>
        <taxon>Actinomycetota incertae sedis</taxon>
        <taxon>Candidatus Hakubellales</taxon>
        <taxon>Candidatus Hakubellaceae</taxon>
        <taxon>Candidatus Hakubella</taxon>
    </lineage>
</organism>